<dbReference type="Proteomes" id="UP000886523">
    <property type="component" value="Unassembled WGS sequence"/>
</dbReference>
<reference evidence="3" key="1">
    <citation type="journal article" date="2020" name="Nat. Commun.">
        <title>Large-scale genome sequencing of mycorrhizal fungi provides insights into the early evolution of symbiotic traits.</title>
        <authorList>
            <person name="Miyauchi S."/>
            <person name="Kiss E."/>
            <person name="Kuo A."/>
            <person name="Drula E."/>
            <person name="Kohler A."/>
            <person name="Sanchez-Garcia M."/>
            <person name="Morin E."/>
            <person name="Andreopoulos B."/>
            <person name="Barry K.W."/>
            <person name="Bonito G."/>
            <person name="Buee M."/>
            <person name="Carver A."/>
            <person name="Chen C."/>
            <person name="Cichocki N."/>
            <person name="Clum A."/>
            <person name="Culley D."/>
            <person name="Crous P.W."/>
            <person name="Fauchery L."/>
            <person name="Girlanda M."/>
            <person name="Hayes R.D."/>
            <person name="Keri Z."/>
            <person name="LaButti K."/>
            <person name="Lipzen A."/>
            <person name="Lombard V."/>
            <person name="Magnuson J."/>
            <person name="Maillard F."/>
            <person name="Murat C."/>
            <person name="Nolan M."/>
            <person name="Ohm R.A."/>
            <person name="Pangilinan J."/>
            <person name="Pereira M.F."/>
            <person name="Perotto S."/>
            <person name="Peter M."/>
            <person name="Pfister S."/>
            <person name="Riley R."/>
            <person name="Sitrit Y."/>
            <person name="Stielow J.B."/>
            <person name="Szollosi G."/>
            <person name="Zifcakova L."/>
            <person name="Stursova M."/>
            <person name="Spatafora J.W."/>
            <person name="Tedersoo L."/>
            <person name="Vaario L.M."/>
            <person name="Yamada A."/>
            <person name="Yan M."/>
            <person name="Wang P."/>
            <person name="Xu J."/>
            <person name="Bruns T."/>
            <person name="Baldrian P."/>
            <person name="Vilgalys R."/>
            <person name="Dunand C."/>
            <person name="Henrissat B."/>
            <person name="Grigoriev I.V."/>
            <person name="Hibbett D."/>
            <person name="Nagy L.G."/>
            <person name="Martin F.M."/>
        </authorList>
    </citation>
    <scope>NUCLEOTIDE SEQUENCE</scope>
    <source>
        <strain evidence="3">UP504</strain>
    </source>
</reference>
<evidence type="ECO:0000256" key="1">
    <source>
        <dbReference type="SAM" id="MobiDB-lite"/>
    </source>
</evidence>
<sequence length="115" mass="12682">MIFANAIKASLCEMDLTLAYAAFLILLVLAAIYVVLADSKHANYDAGQILPTRMSFKPRPQAMKLLAYPPGPRPHAHRAALLMLYRHTMNTKSTPTPPPRTRPPSPLSKTAFTLP</sequence>
<organism evidence="3 4">
    <name type="scientific">Hydnum rufescens UP504</name>
    <dbReference type="NCBI Taxonomy" id="1448309"/>
    <lineage>
        <taxon>Eukaryota</taxon>
        <taxon>Fungi</taxon>
        <taxon>Dikarya</taxon>
        <taxon>Basidiomycota</taxon>
        <taxon>Agaricomycotina</taxon>
        <taxon>Agaricomycetes</taxon>
        <taxon>Cantharellales</taxon>
        <taxon>Hydnaceae</taxon>
        <taxon>Hydnum</taxon>
    </lineage>
</organism>
<evidence type="ECO:0000313" key="4">
    <source>
        <dbReference type="Proteomes" id="UP000886523"/>
    </source>
</evidence>
<evidence type="ECO:0000313" key="3">
    <source>
        <dbReference type="EMBL" id="KAF9517295.1"/>
    </source>
</evidence>
<feature type="transmembrane region" description="Helical" evidence="2">
    <location>
        <begin position="18"/>
        <end position="36"/>
    </location>
</feature>
<keyword evidence="4" id="KW-1185">Reference proteome</keyword>
<keyword evidence="2" id="KW-0812">Transmembrane</keyword>
<keyword evidence="2" id="KW-0472">Membrane</keyword>
<evidence type="ECO:0000256" key="2">
    <source>
        <dbReference type="SAM" id="Phobius"/>
    </source>
</evidence>
<feature type="region of interest" description="Disordered" evidence="1">
    <location>
        <begin position="90"/>
        <end position="115"/>
    </location>
</feature>
<comment type="caution">
    <text evidence="3">The sequence shown here is derived from an EMBL/GenBank/DDBJ whole genome shotgun (WGS) entry which is preliminary data.</text>
</comment>
<dbReference type="EMBL" id="MU128933">
    <property type="protein sequence ID" value="KAF9517295.1"/>
    <property type="molecule type" value="Genomic_DNA"/>
</dbReference>
<feature type="compositionally biased region" description="Pro residues" evidence="1">
    <location>
        <begin position="95"/>
        <end position="106"/>
    </location>
</feature>
<keyword evidence="2" id="KW-1133">Transmembrane helix</keyword>
<dbReference type="AlphaFoldDB" id="A0A9P6B491"/>
<protein>
    <submittedName>
        <fullName evidence="3">Uncharacterized protein</fullName>
    </submittedName>
</protein>
<accession>A0A9P6B491</accession>
<name>A0A9P6B491_9AGAM</name>
<proteinExistence type="predicted"/>
<gene>
    <name evidence="3" type="ORF">BS47DRAFT_555583</name>
</gene>